<accession>A0ABV3LXI2</accession>
<organism evidence="2 3">
    <name type="scientific">Streptomyces huasconensis</name>
    <dbReference type="NCBI Taxonomy" id="1854574"/>
    <lineage>
        <taxon>Bacteria</taxon>
        <taxon>Bacillati</taxon>
        <taxon>Actinomycetota</taxon>
        <taxon>Actinomycetes</taxon>
        <taxon>Kitasatosporales</taxon>
        <taxon>Streptomycetaceae</taxon>
        <taxon>Streptomyces</taxon>
    </lineage>
</organism>
<comment type="caution">
    <text evidence="2">The sequence shown here is derived from an EMBL/GenBank/DDBJ whole genome shotgun (WGS) entry which is preliminary data.</text>
</comment>
<evidence type="ECO:0000313" key="2">
    <source>
        <dbReference type="EMBL" id="MEW2364160.1"/>
    </source>
</evidence>
<reference evidence="2 3" key="1">
    <citation type="submission" date="2024-06" db="EMBL/GenBank/DDBJ databases">
        <title>The Natural Products Discovery Center: Release of the First 8490 Sequenced Strains for Exploring Actinobacteria Biosynthetic Diversity.</title>
        <authorList>
            <person name="Kalkreuter E."/>
            <person name="Kautsar S.A."/>
            <person name="Yang D."/>
            <person name="Bader C.D."/>
            <person name="Teijaro C.N."/>
            <person name="Fluegel L."/>
            <person name="Davis C.M."/>
            <person name="Simpson J.R."/>
            <person name="Lauterbach L."/>
            <person name="Steele A.D."/>
            <person name="Gui C."/>
            <person name="Meng S."/>
            <person name="Li G."/>
            <person name="Viehrig K."/>
            <person name="Ye F."/>
            <person name="Su P."/>
            <person name="Kiefer A.F."/>
            <person name="Nichols A."/>
            <person name="Cepeda A.J."/>
            <person name="Yan W."/>
            <person name="Fan B."/>
            <person name="Jiang Y."/>
            <person name="Adhikari A."/>
            <person name="Zheng C.-J."/>
            <person name="Schuster L."/>
            <person name="Cowan T.M."/>
            <person name="Smanski M.J."/>
            <person name="Chevrette M.G."/>
            <person name="De Carvalho L.P.S."/>
            <person name="Shen B."/>
        </authorList>
    </citation>
    <scope>NUCLEOTIDE SEQUENCE [LARGE SCALE GENOMIC DNA]</scope>
    <source>
        <strain evidence="2 3">NPDC047833</strain>
    </source>
</reference>
<dbReference type="EC" id="1.-.-.-" evidence="2"/>
<keyword evidence="2" id="KW-0560">Oxidoreductase</keyword>
<dbReference type="Proteomes" id="UP001553843">
    <property type="component" value="Unassembled WGS sequence"/>
</dbReference>
<feature type="region of interest" description="Disordered" evidence="1">
    <location>
        <begin position="277"/>
        <end position="305"/>
    </location>
</feature>
<gene>
    <name evidence="2" type="ORF">AB0887_19745</name>
</gene>
<keyword evidence="3" id="KW-1185">Reference proteome</keyword>
<dbReference type="GO" id="GO:0016491">
    <property type="term" value="F:oxidoreductase activity"/>
    <property type="evidence" value="ECO:0007669"/>
    <property type="project" value="UniProtKB-KW"/>
</dbReference>
<dbReference type="RefSeq" id="WP_359779900.1">
    <property type="nucleotide sequence ID" value="NZ_JBEYRR010000007.1"/>
</dbReference>
<proteinExistence type="predicted"/>
<evidence type="ECO:0000256" key="1">
    <source>
        <dbReference type="SAM" id="MobiDB-lite"/>
    </source>
</evidence>
<protein>
    <submittedName>
        <fullName evidence="2">Oxygenase MpaB family protein</fullName>
        <ecNumber evidence="2">1.-.-.-</ecNumber>
    </submittedName>
</protein>
<dbReference type="EMBL" id="JBEYRS010000007">
    <property type="protein sequence ID" value="MEW2364160.1"/>
    <property type="molecule type" value="Genomic_DNA"/>
</dbReference>
<dbReference type="PANTHER" id="PTHR36124:SF1">
    <property type="entry name" value="ER-BOUND OXYGENASE MPAB_MPAB'_RUBBER OXYGENASE CATALYTIC DOMAIN-CONTAINING PROTEIN"/>
    <property type="match status" value="1"/>
</dbReference>
<dbReference type="InterPro" id="IPR046366">
    <property type="entry name" value="MPAB"/>
</dbReference>
<sequence length="305" mass="35095">MRNRYATVEYLRSLDPKADHETIHRTSCDREFPWDYGRGLEVAIWRTCCIPSISELLDGTGEFARRAQKRYDDTRILLGEIVHHGYASERGRQALRQINLAHRRYSISNDDMLYVLSTFVFEPIRWIDRWAWRRTIETERLSAFYFYREVGARMNIQDLPSEYTEFERFNVEYERANFRLTPSSARVGAAVMRLYSSWYPRPVSDLVAATLPCRLDATARQALGIQRASGPARALHRIGLHAHARAERAAPALMARLMTRPTARTYPGYPRGYRISDIGPEHTRGPHQEGPLALGPASSAENHEG</sequence>
<name>A0ABV3LXI2_9ACTN</name>
<evidence type="ECO:0000313" key="3">
    <source>
        <dbReference type="Proteomes" id="UP001553843"/>
    </source>
</evidence>
<dbReference type="PANTHER" id="PTHR36124">
    <property type="match status" value="1"/>
</dbReference>